<evidence type="ECO:0000259" key="3">
    <source>
        <dbReference type="PROSITE" id="PS50048"/>
    </source>
</evidence>
<dbReference type="AlphaFoldDB" id="A0AA39YL82"/>
<keyword evidence="5" id="KW-1185">Reference proteome</keyword>
<dbReference type="PANTHER" id="PTHR47256">
    <property type="entry name" value="ZN(II)2CYS6 TRANSCRIPTION FACTOR (EUROFUNG)-RELATED"/>
    <property type="match status" value="1"/>
</dbReference>
<evidence type="ECO:0000256" key="2">
    <source>
        <dbReference type="SAM" id="MobiDB-lite"/>
    </source>
</evidence>
<accession>A0AA39YL82</accession>
<dbReference type="InterPro" id="IPR053187">
    <property type="entry name" value="Notoamide_regulator"/>
</dbReference>
<evidence type="ECO:0000313" key="4">
    <source>
        <dbReference type="EMBL" id="KAK0653055.1"/>
    </source>
</evidence>
<keyword evidence="1" id="KW-0539">Nucleus</keyword>
<name>A0AA39YL82_9PEZI</name>
<proteinExistence type="predicted"/>
<dbReference type="CDD" id="cd12148">
    <property type="entry name" value="fungal_TF_MHR"/>
    <property type="match status" value="1"/>
</dbReference>
<dbReference type="GO" id="GO:0000981">
    <property type="term" value="F:DNA-binding transcription factor activity, RNA polymerase II-specific"/>
    <property type="evidence" value="ECO:0007669"/>
    <property type="project" value="InterPro"/>
</dbReference>
<dbReference type="SUPFAM" id="SSF57701">
    <property type="entry name" value="Zn2/Cys6 DNA-binding domain"/>
    <property type="match status" value="1"/>
</dbReference>
<evidence type="ECO:0000313" key="5">
    <source>
        <dbReference type="Proteomes" id="UP001174936"/>
    </source>
</evidence>
<dbReference type="SMART" id="SM00066">
    <property type="entry name" value="GAL4"/>
    <property type="match status" value="1"/>
</dbReference>
<dbReference type="InterPro" id="IPR001138">
    <property type="entry name" value="Zn2Cys6_DnaBD"/>
</dbReference>
<dbReference type="Gene3D" id="4.10.240.10">
    <property type="entry name" value="Zn(2)-C6 fungal-type DNA-binding domain"/>
    <property type="match status" value="1"/>
</dbReference>
<gene>
    <name evidence="4" type="ORF">B0T16DRAFT_323583</name>
</gene>
<dbReference type="PROSITE" id="PS00463">
    <property type="entry name" value="ZN2_CY6_FUNGAL_1"/>
    <property type="match status" value="1"/>
</dbReference>
<dbReference type="Proteomes" id="UP001174936">
    <property type="component" value="Unassembled WGS sequence"/>
</dbReference>
<dbReference type="PANTHER" id="PTHR47256:SF1">
    <property type="entry name" value="ZN(II)2CYS6 TRANSCRIPTION FACTOR (EUROFUNG)"/>
    <property type="match status" value="1"/>
</dbReference>
<sequence>MESSKFRPLLPAQRSSSGSSSGGSGPPVPPRELAKKRPATSAPCEPCRKHKIKCDGLRPVCRSCSFRSRDCAWVLPPGQTKAAVLKRKYTELEQETETLRSSHETLAELVNVIRSRDEADAIAVYQRLRQGAEPQAVLRSVREGDLLLQLQLTPETRFRYVFPFRKEMPSFLRSLARPYLASLLFDAAAVATGEAPRPLPALSNEQSRPQFFKPYHAARIVDARLDEVKPSQWTTVSDDDDLMRTLLRLYYQYEYHFFTCFHMDAFLDDMLSGTERFCSPVLVNAILAQACRCHLGFQDRVEHWNPRSLGYKFLAEAKRLFEMEINDKSSITLLQASNIINVLLNMDSMDKLGMTYTVHSVALAYNLGLYETPSRPRSKLRQRVYDYTAWNFYWYISLQCLFYHMVPMIRETPKNPMPDPKEDPAWYGETLVRYPSSHTLVSLNHGYGFKAKAELAMVMNSLSTRLFSCKEESQGPVPPSSDLVLEYIEKMERWFVSLPPCLTAAEIVFPSQLKIHLVYHNVMSKICELTIPEELSVAEHEEDIRDTLEKSRACFEAITRLYYLRHGYEHSDSFMGHALYVLSFMAISKINSPPPSLQPDTLDIARSTLILSAKGLNEQARNYYMPFTVFHLVLKNMAPQDQDILYTLANVRRESVGMSQERAKHVQALYPIEVVSMVNHPEKKRMGDLIREYAGLALEERESLAGSSAASPAASGVSSE</sequence>
<dbReference type="Pfam" id="PF00172">
    <property type="entry name" value="Zn_clus"/>
    <property type="match status" value="1"/>
</dbReference>
<dbReference type="GO" id="GO:0008270">
    <property type="term" value="F:zinc ion binding"/>
    <property type="evidence" value="ECO:0007669"/>
    <property type="project" value="InterPro"/>
</dbReference>
<dbReference type="InterPro" id="IPR036864">
    <property type="entry name" value="Zn2-C6_fun-type_DNA-bd_sf"/>
</dbReference>
<organism evidence="4 5">
    <name type="scientific">Cercophora newfieldiana</name>
    <dbReference type="NCBI Taxonomy" id="92897"/>
    <lineage>
        <taxon>Eukaryota</taxon>
        <taxon>Fungi</taxon>
        <taxon>Dikarya</taxon>
        <taxon>Ascomycota</taxon>
        <taxon>Pezizomycotina</taxon>
        <taxon>Sordariomycetes</taxon>
        <taxon>Sordariomycetidae</taxon>
        <taxon>Sordariales</taxon>
        <taxon>Lasiosphaeriaceae</taxon>
        <taxon>Cercophora</taxon>
    </lineage>
</organism>
<feature type="domain" description="Zn(2)-C6 fungal-type" evidence="3">
    <location>
        <begin position="43"/>
        <end position="73"/>
    </location>
</feature>
<dbReference type="EMBL" id="JAULSV010000002">
    <property type="protein sequence ID" value="KAK0653055.1"/>
    <property type="molecule type" value="Genomic_DNA"/>
</dbReference>
<dbReference type="CDD" id="cd00067">
    <property type="entry name" value="GAL4"/>
    <property type="match status" value="1"/>
</dbReference>
<comment type="caution">
    <text evidence="4">The sequence shown here is derived from an EMBL/GenBank/DDBJ whole genome shotgun (WGS) entry which is preliminary data.</text>
</comment>
<dbReference type="PROSITE" id="PS50048">
    <property type="entry name" value="ZN2_CY6_FUNGAL_2"/>
    <property type="match status" value="1"/>
</dbReference>
<feature type="region of interest" description="Disordered" evidence="2">
    <location>
        <begin position="1"/>
        <end position="46"/>
    </location>
</feature>
<reference evidence="4" key="1">
    <citation type="submission" date="2023-06" db="EMBL/GenBank/DDBJ databases">
        <title>Genome-scale phylogeny and comparative genomics of the fungal order Sordariales.</title>
        <authorList>
            <consortium name="Lawrence Berkeley National Laboratory"/>
            <person name="Hensen N."/>
            <person name="Bonometti L."/>
            <person name="Westerberg I."/>
            <person name="Brannstrom I.O."/>
            <person name="Guillou S."/>
            <person name="Cros-Aarteil S."/>
            <person name="Calhoun S."/>
            <person name="Haridas S."/>
            <person name="Kuo A."/>
            <person name="Mondo S."/>
            <person name="Pangilinan J."/>
            <person name="Riley R."/>
            <person name="Labutti K."/>
            <person name="Andreopoulos B."/>
            <person name="Lipzen A."/>
            <person name="Chen C."/>
            <person name="Yanf M."/>
            <person name="Daum C."/>
            <person name="Ng V."/>
            <person name="Clum A."/>
            <person name="Steindorff A."/>
            <person name="Ohm R."/>
            <person name="Martin F."/>
            <person name="Silar P."/>
            <person name="Natvig D."/>
            <person name="Lalanne C."/>
            <person name="Gautier V."/>
            <person name="Ament-Velasquez S.L."/>
            <person name="Kruys A."/>
            <person name="Hutchinson M.I."/>
            <person name="Powell A.J."/>
            <person name="Barry K."/>
            <person name="Miller A.N."/>
            <person name="Grigoriev I.V."/>
            <person name="Debuchy R."/>
            <person name="Gladieux P."/>
            <person name="Thoren M.H."/>
            <person name="Johannesson H."/>
        </authorList>
    </citation>
    <scope>NUCLEOTIDE SEQUENCE</scope>
    <source>
        <strain evidence="4">SMH2532-1</strain>
    </source>
</reference>
<evidence type="ECO:0000256" key="1">
    <source>
        <dbReference type="ARBA" id="ARBA00023242"/>
    </source>
</evidence>
<protein>
    <submittedName>
        <fullName evidence="4">Nitrate assimilation regulatory protein nirA</fullName>
    </submittedName>
</protein>